<dbReference type="InterPro" id="IPR001296">
    <property type="entry name" value="Glyco_trans_1"/>
</dbReference>
<dbReference type="PANTHER" id="PTHR46401:SF8">
    <property type="entry name" value="BLL6006 PROTEIN"/>
    <property type="match status" value="1"/>
</dbReference>
<evidence type="ECO:0000259" key="3">
    <source>
        <dbReference type="Pfam" id="PF13439"/>
    </source>
</evidence>
<dbReference type="EMBL" id="JAERRB010000020">
    <property type="protein sequence ID" value="MBL0745844.1"/>
    <property type="molecule type" value="Genomic_DNA"/>
</dbReference>
<feature type="domain" description="Glycosyl transferase family 1" evidence="1">
    <location>
        <begin position="187"/>
        <end position="337"/>
    </location>
</feature>
<dbReference type="SUPFAM" id="SSF53756">
    <property type="entry name" value="UDP-Glycosyltransferase/glycogen phosphorylase"/>
    <property type="match status" value="2"/>
</dbReference>
<evidence type="ECO:0000259" key="2">
    <source>
        <dbReference type="Pfam" id="PF09314"/>
    </source>
</evidence>
<dbReference type="CDD" id="cd03801">
    <property type="entry name" value="GT4_PimA-like"/>
    <property type="match status" value="1"/>
</dbReference>
<dbReference type="Gene3D" id="3.40.50.2000">
    <property type="entry name" value="Glycogen Phosphorylase B"/>
    <property type="match status" value="3"/>
</dbReference>
<comment type="caution">
    <text evidence="4">The sequence shown here is derived from an EMBL/GenBank/DDBJ whole genome shotgun (WGS) entry which is preliminary data.</text>
</comment>
<organism evidence="4 5">
    <name type="scientific">Chryseolinea lacunae</name>
    <dbReference type="NCBI Taxonomy" id="2801331"/>
    <lineage>
        <taxon>Bacteria</taxon>
        <taxon>Pseudomonadati</taxon>
        <taxon>Bacteroidota</taxon>
        <taxon>Cytophagia</taxon>
        <taxon>Cytophagales</taxon>
        <taxon>Fulvivirgaceae</taxon>
        <taxon>Chryseolinea</taxon>
    </lineage>
</organism>
<evidence type="ECO:0000259" key="1">
    <source>
        <dbReference type="Pfam" id="PF00534"/>
    </source>
</evidence>
<feature type="domain" description="Glycosyltransferase subfamily 4-like N-terminal" evidence="3">
    <location>
        <begin position="13"/>
        <end position="151"/>
    </location>
</feature>
<keyword evidence="5" id="KW-1185">Reference proteome</keyword>
<proteinExistence type="predicted"/>
<dbReference type="InterPro" id="IPR015393">
    <property type="entry name" value="DUF1972"/>
</dbReference>
<gene>
    <name evidence="4" type="ORF">JI741_31710</name>
</gene>
<dbReference type="RefSeq" id="WP_202016506.1">
    <property type="nucleotide sequence ID" value="NZ_JAERRB010000020.1"/>
</dbReference>
<dbReference type="InterPro" id="IPR028098">
    <property type="entry name" value="Glyco_trans_4-like_N"/>
</dbReference>
<reference evidence="4 5" key="1">
    <citation type="submission" date="2021-01" db="EMBL/GenBank/DDBJ databases">
        <title>Chryseolinea sp. Jin1 Genome sequencing and assembly.</title>
        <authorList>
            <person name="Kim I."/>
        </authorList>
    </citation>
    <scope>NUCLEOTIDE SEQUENCE [LARGE SCALE GENOMIC DNA]</scope>
    <source>
        <strain evidence="4 5">Jin1</strain>
    </source>
</reference>
<feature type="domain" description="DUF1972" evidence="2">
    <location>
        <begin position="405"/>
        <end position="577"/>
    </location>
</feature>
<sequence>MKIYAFHLLNDYSGSPKVLMQLIKGWVKKNMDVTVVTSSGRDGFLSNLQGVRYVRYWYRWAANPWLRLFNLSVSQALLFFTLFFKVKKGDVLYINTVLPFGAAFLGKAKGCCVVYHIHETTMRPPVLKKFLFGIVRWAADQVIYVSHALSETEPMPGKNVQVCYNAMEDSFLAMAEQNVKPLGAPRNVLMVCSLKVYKGIYEFLALAEWHPECQFRLVVNASRTDIDRFVQGVVVSDNVEIFSTQTDLHPFYRWADVVVNLSRPDLWVETFGLTVLEGMAYGLPCIVPPVGGIAEIVTDGVVGFHADSRNLANVSVMLKVLLNNNHLYRYMKAKAKARVEHFREASMEAQSFAMLSRLCGGKAFHDVETIPQKPAWFASRQPFIHWHTNGISPVMKSTPHPREKKKVAVIGTVGLPANYGGFETLADHLVKNLGDQYHLTVYCSGRKYPKPNRLKNYLQARLTYVPLDANGIQSIAYDTLSILHALLYADVLLILGVAGAWMLPFVRLFTNKKIIISIDGIEWKRDKWNTLAKCYLWWAEKLAVRYSHIDISDNESIQDYTAKRYGTLSRIIEYGADHTLHVSPAFQDKEQYSFLRKPYAFKVCRIEPENNVHEVLAAFAKLPRHTFVMVGNWEKSAYGRDLRRTYKDFANLHLLDPIYNQRTLDMLRGNALVYVHGHSAGGTNPSLVEAMHLGLPVIAFNVSYNRTTTEDKALYFRNAEELVQIIETTSVHTLKELANTMRQIAMRRYTWKLIASKYAHLVQEVLTAKVKPSIAAKVTTIDEAVLARYQAEHLKFSNTFYEKR</sequence>
<evidence type="ECO:0000313" key="5">
    <source>
        <dbReference type="Proteomes" id="UP000613030"/>
    </source>
</evidence>
<name>A0ABS1L2B0_9BACT</name>
<dbReference type="PANTHER" id="PTHR46401">
    <property type="entry name" value="GLYCOSYLTRANSFERASE WBBK-RELATED"/>
    <property type="match status" value="1"/>
</dbReference>
<dbReference type="Pfam" id="PF13439">
    <property type="entry name" value="Glyco_transf_4"/>
    <property type="match status" value="1"/>
</dbReference>
<dbReference type="Pfam" id="PF00534">
    <property type="entry name" value="Glycos_transf_1"/>
    <property type="match status" value="2"/>
</dbReference>
<dbReference type="Pfam" id="PF09314">
    <property type="entry name" value="DUF1972"/>
    <property type="match status" value="1"/>
</dbReference>
<evidence type="ECO:0000313" key="4">
    <source>
        <dbReference type="EMBL" id="MBL0745844.1"/>
    </source>
</evidence>
<dbReference type="Proteomes" id="UP000613030">
    <property type="component" value="Unassembled WGS sequence"/>
</dbReference>
<protein>
    <submittedName>
        <fullName evidence="4">Glycosyltransferase</fullName>
    </submittedName>
</protein>
<feature type="domain" description="Glycosyl transferase family 1" evidence="1">
    <location>
        <begin position="593"/>
        <end position="713"/>
    </location>
</feature>
<accession>A0ABS1L2B0</accession>